<feature type="compositionally biased region" description="Low complexity" evidence="6">
    <location>
        <begin position="1"/>
        <end position="17"/>
    </location>
</feature>
<evidence type="ECO:0000256" key="1">
    <source>
        <dbReference type="ARBA" id="ARBA00004141"/>
    </source>
</evidence>
<feature type="region of interest" description="Disordered" evidence="6">
    <location>
        <begin position="274"/>
        <end position="305"/>
    </location>
</feature>
<evidence type="ECO:0000256" key="4">
    <source>
        <dbReference type="ARBA" id="ARBA00022989"/>
    </source>
</evidence>
<keyword evidence="3 7" id="KW-0812">Transmembrane</keyword>
<evidence type="ECO:0000256" key="3">
    <source>
        <dbReference type="ARBA" id="ARBA00022692"/>
    </source>
</evidence>
<accession>A0A5C3EZA5</accession>
<name>A0A5C3EZA5_9BASI</name>
<feature type="compositionally biased region" description="Low complexity" evidence="6">
    <location>
        <begin position="277"/>
        <end position="287"/>
    </location>
</feature>
<feature type="transmembrane region" description="Helical" evidence="7">
    <location>
        <begin position="447"/>
        <end position="468"/>
    </location>
</feature>
<keyword evidence="5 7" id="KW-0472">Membrane</keyword>
<dbReference type="PANTHER" id="PTHR21347">
    <property type="entry name" value="CLEFT LIP AND PALATE ASSOCIATED TRANSMEMBRANE PROTEIN-RELATED"/>
    <property type="match status" value="1"/>
</dbReference>
<dbReference type="Pfam" id="PF05602">
    <property type="entry name" value="CLPTM1"/>
    <property type="match status" value="1"/>
</dbReference>
<feature type="region of interest" description="Disordered" evidence="6">
    <location>
        <begin position="1"/>
        <end position="25"/>
    </location>
</feature>
<feature type="region of interest" description="Disordered" evidence="6">
    <location>
        <begin position="695"/>
        <end position="758"/>
    </location>
</feature>
<comment type="subcellular location">
    <subcellularLocation>
        <location evidence="1">Membrane</location>
        <topology evidence="1">Multi-pass membrane protein</topology>
    </subcellularLocation>
</comment>
<feature type="compositionally biased region" description="Low complexity" evidence="6">
    <location>
        <begin position="73"/>
        <end position="85"/>
    </location>
</feature>
<sequence length="758" mass="82006">MPASQAAAAAAGGAPAQPDAPPATDWKWTLGRAAIMYLGVQFVMGPNGPFASKKGPQTQPSAQQGVASGDPTVVDASSAVPARSSPVLPGAEVVPLAAYGRPTVPAWSQDAPLDFYVYISSAPAPTHEDLLTQSSELVAGGGTERAPPVPFDAFPQLLQDPFRPDAGSDAHVVYAPANGVASGSGSGSLRPIAAAKWSDIGLGDFAMTRDVDFTLKLDDQVRSNNGSIWADLVVTPRGVALNKLDRASARKAVLRTRKLLTRLLPLKRKREEKNLFGGSSSKSGSEAEAGEPDAAEDAVDAKAPPPLVGHWHTNLSVALVQDDNNPQIQLQQLPPPLRQYIHVPRDGAGEKLQDPTGQFDLRFPTVFPNDFWLLKEHMTPINETVSEVRLHIHLYHQTFFKFQILASVSDAFDKQASGAGGGGGMGASATGSEIDMLKTMLLETNPWFLALTVTVSLLHSLFEFLAFSSDVRHWKNKDNLAGVSLGSILTNVVVQIIITLYLLDNNEETSWMILAGQAVGVLIEVWKLTKAVTVGLVAAPPGSLVPFRLKISDKHVLSEEEKRTQEYDKLAFKYVGLVAVPVLVAYTVYSALYQTHRGWWSFIISTATSFVYAFGFVSLVPQLIVNYKLKSTAGMNTKTFVYKILGTFVDDLFAFCIKMPTLHRLACFRDDIVFFIFLYQRWIYGIDPTRRNEFGQVVDPKDDQDEGGEKDKVKAGKPTTPATPAVGALKASGREEQVRDGLRPRGSATAGEAKAEQE</sequence>
<organism evidence="8 9">
    <name type="scientific">Pseudozyma flocculosa</name>
    <dbReference type="NCBI Taxonomy" id="84751"/>
    <lineage>
        <taxon>Eukaryota</taxon>
        <taxon>Fungi</taxon>
        <taxon>Dikarya</taxon>
        <taxon>Basidiomycota</taxon>
        <taxon>Ustilaginomycotina</taxon>
        <taxon>Ustilaginomycetes</taxon>
        <taxon>Ustilaginales</taxon>
        <taxon>Ustilaginaceae</taxon>
        <taxon>Pseudozyma</taxon>
    </lineage>
</organism>
<dbReference type="AlphaFoldDB" id="A0A5C3EZA5"/>
<gene>
    <name evidence="8" type="ORF">PSFLO_03023</name>
</gene>
<feature type="transmembrane region" description="Helical" evidence="7">
    <location>
        <begin position="598"/>
        <end position="620"/>
    </location>
</feature>
<feature type="compositionally biased region" description="Acidic residues" evidence="6">
    <location>
        <begin position="288"/>
        <end position="298"/>
    </location>
</feature>
<evidence type="ECO:0000256" key="7">
    <source>
        <dbReference type="SAM" id="Phobius"/>
    </source>
</evidence>
<evidence type="ECO:0000256" key="6">
    <source>
        <dbReference type="SAM" id="MobiDB-lite"/>
    </source>
</evidence>
<feature type="compositionally biased region" description="Polar residues" evidence="6">
    <location>
        <begin position="55"/>
        <end position="66"/>
    </location>
</feature>
<proteinExistence type="inferred from homology"/>
<feature type="region of interest" description="Disordered" evidence="6">
    <location>
        <begin position="49"/>
        <end position="85"/>
    </location>
</feature>
<feature type="compositionally biased region" description="Basic and acidic residues" evidence="6">
    <location>
        <begin position="732"/>
        <end position="743"/>
    </location>
</feature>
<dbReference type="SMART" id="SM00679">
    <property type="entry name" value="CTNS"/>
    <property type="match status" value="1"/>
</dbReference>
<dbReference type="GO" id="GO:0012505">
    <property type="term" value="C:endomembrane system"/>
    <property type="evidence" value="ECO:0007669"/>
    <property type="project" value="TreeGrafter"/>
</dbReference>
<feature type="transmembrane region" description="Helical" evidence="7">
    <location>
        <begin position="571"/>
        <end position="592"/>
    </location>
</feature>
<dbReference type="GO" id="GO:0016020">
    <property type="term" value="C:membrane"/>
    <property type="evidence" value="ECO:0007669"/>
    <property type="project" value="UniProtKB-SubCell"/>
</dbReference>
<protein>
    <submittedName>
        <fullName evidence="8">Related to cleft lip and palate transmembrane protein 1 (CLPTM1)</fullName>
    </submittedName>
</protein>
<dbReference type="Proteomes" id="UP000323386">
    <property type="component" value="Unassembled WGS sequence"/>
</dbReference>
<keyword evidence="9" id="KW-1185">Reference proteome</keyword>
<dbReference type="OrthoDB" id="378564at2759"/>
<evidence type="ECO:0000313" key="9">
    <source>
        <dbReference type="Proteomes" id="UP000323386"/>
    </source>
</evidence>
<keyword evidence="4 7" id="KW-1133">Transmembrane helix</keyword>
<feature type="transmembrane region" description="Helical" evidence="7">
    <location>
        <begin position="480"/>
        <end position="503"/>
    </location>
</feature>
<dbReference type="EMBL" id="OOIP01000007">
    <property type="protein sequence ID" value="SPO37548.1"/>
    <property type="molecule type" value="Genomic_DNA"/>
</dbReference>
<evidence type="ECO:0000256" key="5">
    <source>
        <dbReference type="ARBA" id="ARBA00023136"/>
    </source>
</evidence>
<dbReference type="InterPro" id="IPR006603">
    <property type="entry name" value="PQ-loop_rpt"/>
</dbReference>
<evidence type="ECO:0000313" key="8">
    <source>
        <dbReference type="EMBL" id="SPO37548.1"/>
    </source>
</evidence>
<dbReference type="InterPro" id="IPR008429">
    <property type="entry name" value="CLPTM1"/>
</dbReference>
<evidence type="ECO:0000256" key="2">
    <source>
        <dbReference type="ARBA" id="ARBA00009310"/>
    </source>
</evidence>
<comment type="similarity">
    <text evidence="2">Belongs to the CLPTM1 family.</text>
</comment>
<dbReference type="Pfam" id="PF04193">
    <property type="entry name" value="PQ-loop"/>
    <property type="match status" value="1"/>
</dbReference>
<reference evidence="8 9" key="1">
    <citation type="submission" date="2018-03" db="EMBL/GenBank/DDBJ databases">
        <authorList>
            <person name="Guldener U."/>
        </authorList>
    </citation>
    <scope>NUCLEOTIDE SEQUENCE [LARGE SCALE GENOMIC DNA]</scope>
    <source>
        <strain evidence="8 9">DAOM196992</strain>
    </source>
</reference>
<dbReference type="PANTHER" id="PTHR21347:SF0">
    <property type="entry name" value="LIPID SCRAMBLASE CLPTM1L"/>
    <property type="match status" value="1"/>
</dbReference>